<dbReference type="OrthoDB" id="344049at2"/>
<feature type="signal peptide" evidence="2">
    <location>
        <begin position="1"/>
        <end position="24"/>
    </location>
</feature>
<feature type="transmembrane region" description="Helical" evidence="1">
    <location>
        <begin position="331"/>
        <end position="349"/>
    </location>
</feature>
<protein>
    <submittedName>
        <fullName evidence="5">von Willebrand factor type A</fullName>
    </submittedName>
</protein>
<keyword evidence="2" id="KW-0732">Signal</keyword>
<evidence type="ECO:0000256" key="1">
    <source>
        <dbReference type="SAM" id="Phobius"/>
    </source>
</evidence>
<evidence type="ECO:0000259" key="3">
    <source>
        <dbReference type="PROSITE" id="PS50006"/>
    </source>
</evidence>
<dbReference type="Pfam" id="PF13519">
    <property type="entry name" value="VWA_2"/>
    <property type="match status" value="1"/>
</dbReference>
<dbReference type="KEGG" id="tpx:Turpa_3193"/>
<proteinExistence type="predicted"/>
<evidence type="ECO:0000313" key="5">
    <source>
        <dbReference type="EMBL" id="AFM13832.1"/>
    </source>
</evidence>
<dbReference type="PROSITE" id="PS50006">
    <property type="entry name" value="FHA_DOMAIN"/>
    <property type="match status" value="1"/>
</dbReference>
<dbReference type="Gene3D" id="2.60.200.20">
    <property type="match status" value="1"/>
</dbReference>
<dbReference type="InterPro" id="IPR050923">
    <property type="entry name" value="Cell_Proc_Reg/RNA_Proc"/>
</dbReference>
<dbReference type="InterPro" id="IPR036465">
    <property type="entry name" value="vWFA_dom_sf"/>
</dbReference>
<dbReference type="InterPro" id="IPR000253">
    <property type="entry name" value="FHA_dom"/>
</dbReference>
<dbReference type="SMART" id="SM00240">
    <property type="entry name" value="FHA"/>
    <property type="match status" value="1"/>
</dbReference>
<dbReference type="Pfam" id="PF00498">
    <property type="entry name" value="FHA"/>
    <property type="match status" value="1"/>
</dbReference>
<dbReference type="SUPFAM" id="SSF53300">
    <property type="entry name" value="vWA-like"/>
    <property type="match status" value="1"/>
</dbReference>
<sequence length="500" mass="56123">MLAKGTPRQIVLCLIAGGALALSAQGYHNARITSLKQLGDGRIEARVQAATTGDAAESANDVAATFKLKENGVTQDSLKVEKAESESGSRTVLLADLSRSLHRRQFADYKKAALAFVDRLKPGDQVALVTFDRRVFRQANFTSDRELLKNKIRQLKQTGSRTMLYDAILEAHKLLRDVPQQRAIVVYTDGKENASRVVIGDLIELFTANPVPLFVAGRYRSFSLKQVIRLARISGGDAFRAQNSHDLDKVFRYLSRLKTQDFKLTYATRQKPGAALDIEIESALSAASLVRSYTLPHNPAASLGAGESRNESEQSETLHWPTQIRSHMPEILLSLIVILLIAVIIMLFFRRQEINVKVENSNPPAYVAPEDMSLLPARKLPQTKAKLPLDYHHGWLVEKEGPHTGRKYRINWHNISIGFAEDNSIVIDDSTVSARHAKIERQKQKFVLYDLMSEHGTYLNGKKLLRPKELNDFDEISLGRTKLIFRKSAATYERDPDEEN</sequence>
<feature type="chain" id="PRO_5003686846" evidence="2">
    <location>
        <begin position="25"/>
        <end position="500"/>
    </location>
</feature>
<organism evidence="5 6">
    <name type="scientific">Turneriella parva (strain ATCC BAA-1111 / DSM 21527 / NCTC 11395 / H)</name>
    <name type="common">Leptospira parva</name>
    <dbReference type="NCBI Taxonomy" id="869212"/>
    <lineage>
        <taxon>Bacteria</taxon>
        <taxon>Pseudomonadati</taxon>
        <taxon>Spirochaetota</taxon>
        <taxon>Spirochaetia</taxon>
        <taxon>Leptospirales</taxon>
        <taxon>Leptospiraceae</taxon>
        <taxon>Turneriella</taxon>
    </lineage>
</organism>
<dbReference type="STRING" id="869212.Turpa_3193"/>
<dbReference type="HOGENOM" id="CLU_545053_0_0_12"/>
<dbReference type="RefSeq" id="WP_014804332.1">
    <property type="nucleotide sequence ID" value="NC_018020.1"/>
</dbReference>
<evidence type="ECO:0000313" key="6">
    <source>
        <dbReference type="Proteomes" id="UP000006048"/>
    </source>
</evidence>
<accession>I4B975</accession>
<keyword evidence="1" id="KW-1133">Transmembrane helix</keyword>
<keyword evidence="6" id="KW-1185">Reference proteome</keyword>
<dbReference type="AlphaFoldDB" id="I4B975"/>
<keyword evidence="1" id="KW-0472">Membrane</keyword>
<feature type="domain" description="FHA" evidence="3">
    <location>
        <begin position="415"/>
        <end position="464"/>
    </location>
</feature>
<dbReference type="CDD" id="cd00060">
    <property type="entry name" value="FHA"/>
    <property type="match status" value="1"/>
</dbReference>
<dbReference type="EMBL" id="CP002959">
    <property type="protein sequence ID" value="AFM13832.1"/>
    <property type="molecule type" value="Genomic_DNA"/>
</dbReference>
<evidence type="ECO:0000259" key="4">
    <source>
        <dbReference type="PROSITE" id="PS50234"/>
    </source>
</evidence>
<dbReference type="InterPro" id="IPR008984">
    <property type="entry name" value="SMAD_FHA_dom_sf"/>
</dbReference>
<dbReference type="InterPro" id="IPR002035">
    <property type="entry name" value="VWF_A"/>
</dbReference>
<dbReference type="SMART" id="SM00327">
    <property type="entry name" value="VWA"/>
    <property type="match status" value="1"/>
</dbReference>
<name>I4B975_TURPD</name>
<feature type="domain" description="VWFA" evidence="4">
    <location>
        <begin position="90"/>
        <end position="257"/>
    </location>
</feature>
<gene>
    <name evidence="5" type="ordered locus">Turpa_3193</name>
</gene>
<dbReference type="PATRIC" id="fig|869212.3.peg.3222"/>
<dbReference type="Proteomes" id="UP000006048">
    <property type="component" value="Chromosome"/>
</dbReference>
<evidence type="ECO:0000256" key="2">
    <source>
        <dbReference type="SAM" id="SignalP"/>
    </source>
</evidence>
<dbReference type="PANTHER" id="PTHR23308">
    <property type="entry name" value="NUCLEAR INHIBITOR OF PROTEIN PHOSPHATASE-1"/>
    <property type="match status" value="1"/>
</dbReference>
<reference evidence="5 6" key="1">
    <citation type="submission" date="2012-06" db="EMBL/GenBank/DDBJ databases">
        <title>The complete chromosome of genome of Turneriella parva DSM 21527.</title>
        <authorList>
            <consortium name="US DOE Joint Genome Institute (JGI-PGF)"/>
            <person name="Lucas S."/>
            <person name="Han J."/>
            <person name="Lapidus A."/>
            <person name="Bruce D."/>
            <person name="Goodwin L."/>
            <person name="Pitluck S."/>
            <person name="Peters L."/>
            <person name="Kyrpides N."/>
            <person name="Mavromatis K."/>
            <person name="Ivanova N."/>
            <person name="Mikhailova N."/>
            <person name="Chertkov O."/>
            <person name="Detter J.C."/>
            <person name="Tapia R."/>
            <person name="Han C."/>
            <person name="Land M."/>
            <person name="Hauser L."/>
            <person name="Markowitz V."/>
            <person name="Cheng J.-F."/>
            <person name="Hugenholtz P."/>
            <person name="Woyke T."/>
            <person name="Wu D."/>
            <person name="Gronow S."/>
            <person name="Wellnitz S."/>
            <person name="Brambilla E."/>
            <person name="Klenk H.-P."/>
            <person name="Eisen J.A."/>
        </authorList>
    </citation>
    <scope>NUCLEOTIDE SEQUENCE [LARGE SCALE GENOMIC DNA]</scope>
    <source>
        <strain evidence="6">ATCC BAA-1111 / DSM 21527 / NCTC 11395 / H</strain>
    </source>
</reference>
<keyword evidence="1" id="KW-0812">Transmembrane</keyword>
<dbReference type="Gene3D" id="3.40.50.410">
    <property type="entry name" value="von Willebrand factor, type A domain"/>
    <property type="match status" value="1"/>
</dbReference>
<dbReference type="PROSITE" id="PS50234">
    <property type="entry name" value="VWFA"/>
    <property type="match status" value="1"/>
</dbReference>
<dbReference type="SUPFAM" id="SSF49879">
    <property type="entry name" value="SMAD/FHA domain"/>
    <property type="match status" value="1"/>
</dbReference>